<dbReference type="AlphaFoldDB" id="M7TEH0"/>
<dbReference type="OrthoDB" id="7464126at2759"/>
<keyword evidence="3" id="KW-1185">Reference proteome</keyword>
<evidence type="ECO:0000259" key="1">
    <source>
        <dbReference type="Pfam" id="PF17111"/>
    </source>
</evidence>
<dbReference type="KEGG" id="ela:UCREL1_4665"/>
<feature type="domain" description="Azaphilone pigments biosynthesis cluster protein L N-terminal" evidence="1">
    <location>
        <begin position="1"/>
        <end position="146"/>
    </location>
</feature>
<accession>M7TEH0</accession>
<protein>
    <submittedName>
        <fullName evidence="2">Putative nacht and ankyrin domain protein</fullName>
    </submittedName>
</protein>
<name>M7TEH0_EUTLA</name>
<dbReference type="InterPro" id="IPR031348">
    <property type="entry name" value="PigL_N"/>
</dbReference>
<gene>
    <name evidence="2" type="ORF">UCREL1_4665</name>
</gene>
<dbReference type="OMA" id="WCSKYAQ"/>
<dbReference type="EMBL" id="KB706258">
    <property type="protein sequence ID" value="EMR68326.1"/>
    <property type="molecule type" value="Genomic_DNA"/>
</dbReference>
<reference evidence="3" key="1">
    <citation type="journal article" date="2013" name="Genome Announc.">
        <title>Draft genome sequence of the grapevine dieback fungus Eutypa lata UCR-EL1.</title>
        <authorList>
            <person name="Blanco-Ulate B."/>
            <person name="Rolshausen P.E."/>
            <person name="Cantu D."/>
        </authorList>
    </citation>
    <scope>NUCLEOTIDE SEQUENCE [LARGE SCALE GENOMIC DNA]</scope>
    <source>
        <strain evidence="3">UCR-EL1</strain>
    </source>
</reference>
<dbReference type="Pfam" id="PF17111">
    <property type="entry name" value="PigL_N"/>
    <property type="match status" value="1"/>
</dbReference>
<sequence>MDGVSAAASVIAIIQLTQDVYKLCQDYVFAVKDARRDIELLTGEVMALHDILETLDEWMQGTDSAKFGILSKIQRPSGGPLEVCQRELQSIKDTLERFQSTGGSGGQTTMRRVGMKALKWPFSSRELKTKVDALSKGKDTLNLALTAEST</sequence>
<evidence type="ECO:0000313" key="3">
    <source>
        <dbReference type="Proteomes" id="UP000012174"/>
    </source>
</evidence>
<organism evidence="2 3">
    <name type="scientific">Eutypa lata (strain UCR-EL1)</name>
    <name type="common">Grapevine dieback disease fungus</name>
    <name type="synonym">Eutypa armeniacae</name>
    <dbReference type="NCBI Taxonomy" id="1287681"/>
    <lineage>
        <taxon>Eukaryota</taxon>
        <taxon>Fungi</taxon>
        <taxon>Dikarya</taxon>
        <taxon>Ascomycota</taxon>
        <taxon>Pezizomycotina</taxon>
        <taxon>Sordariomycetes</taxon>
        <taxon>Xylariomycetidae</taxon>
        <taxon>Xylariales</taxon>
        <taxon>Diatrypaceae</taxon>
        <taxon>Eutypa</taxon>
    </lineage>
</organism>
<evidence type="ECO:0000313" key="2">
    <source>
        <dbReference type="EMBL" id="EMR68326.1"/>
    </source>
</evidence>
<dbReference type="HOGENOM" id="CLU_000288_6_9_1"/>
<proteinExistence type="predicted"/>
<dbReference type="Proteomes" id="UP000012174">
    <property type="component" value="Unassembled WGS sequence"/>
</dbReference>